<dbReference type="KEGG" id="plon:Pla110_01780"/>
<evidence type="ECO:0000313" key="4">
    <source>
        <dbReference type="EMBL" id="QDU78474.1"/>
    </source>
</evidence>
<reference evidence="4 5" key="1">
    <citation type="submission" date="2019-02" db="EMBL/GenBank/DDBJ databases">
        <title>Deep-cultivation of Planctomycetes and their phenomic and genomic characterization uncovers novel biology.</title>
        <authorList>
            <person name="Wiegand S."/>
            <person name="Jogler M."/>
            <person name="Boedeker C."/>
            <person name="Pinto D."/>
            <person name="Vollmers J."/>
            <person name="Rivas-Marin E."/>
            <person name="Kohn T."/>
            <person name="Peeters S.H."/>
            <person name="Heuer A."/>
            <person name="Rast P."/>
            <person name="Oberbeckmann S."/>
            <person name="Bunk B."/>
            <person name="Jeske O."/>
            <person name="Meyerdierks A."/>
            <person name="Storesund J.E."/>
            <person name="Kallscheuer N."/>
            <person name="Luecker S."/>
            <person name="Lage O.M."/>
            <person name="Pohl T."/>
            <person name="Merkel B.J."/>
            <person name="Hornburger P."/>
            <person name="Mueller R.-W."/>
            <person name="Bruemmer F."/>
            <person name="Labrenz M."/>
            <person name="Spormann A.M."/>
            <person name="Op den Camp H."/>
            <person name="Overmann J."/>
            <person name="Amann R."/>
            <person name="Jetten M.S.M."/>
            <person name="Mascher T."/>
            <person name="Medema M.H."/>
            <person name="Devos D.P."/>
            <person name="Kaster A.-K."/>
            <person name="Ovreas L."/>
            <person name="Rohde M."/>
            <person name="Galperin M.Y."/>
            <person name="Jogler C."/>
        </authorList>
    </citation>
    <scope>NUCLEOTIDE SEQUENCE [LARGE SCALE GENOMIC DNA]</scope>
    <source>
        <strain evidence="4 5">Pla110</strain>
    </source>
</reference>
<feature type="compositionally biased region" description="Basic and acidic residues" evidence="2">
    <location>
        <begin position="750"/>
        <end position="764"/>
    </location>
</feature>
<gene>
    <name evidence="4" type="ORF">Pla110_01780</name>
</gene>
<feature type="transmembrane region" description="Helical" evidence="3">
    <location>
        <begin position="64"/>
        <end position="83"/>
    </location>
</feature>
<dbReference type="OrthoDB" id="257350at2"/>
<accession>A0A518CH26</accession>
<feature type="coiled-coil region" evidence="1">
    <location>
        <begin position="1120"/>
        <end position="1169"/>
    </location>
</feature>
<keyword evidence="3" id="KW-0472">Membrane</keyword>
<name>A0A518CH26_9PLAN</name>
<feature type="compositionally biased region" description="Low complexity" evidence="2">
    <location>
        <begin position="559"/>
        <end position="613"/>
    </location>
</feature>
<evidence type="ECO:0000313" key="5">
    <source>
        <dbReference type="Proteomes" id="UP000317178"/>
    </source>
</evidence>
<evidence type="ECO:0000256" key="1">
    <source>
        <dbReference type="SAM" id="Coils"/>
    </source>
</evidence>
<feature type="transmembrane region" description="Helical" evidence="3">
    <location>
        <begin position="161"/>
        <end position="189"/>
    </location>
</feature>
<sequence length="1458" mass="162375">MASNLTANMLPAEINQKLNAVEHRTMLTRIQTGLLKTAACFLALLLLSMLIDGSLVLFHTSVRLILTLTVLGLTGVVLCLKVIQPYLKRDSLDQVARQVDLSVPELEERWSTILNLSGRHTSGTSTAVMLDQVRSEAQDRGRFVNPEQIVDRQELLQWRNILLALAAALLIPFLFAPMQMLVLLSRFWLPFADISLVKLDSQNKNLIVPIEESLTLSTLLTSGDANEAMLFITPDGEGEQQISLSLVTEGVESPRYLHQIKSVAQPFTYRWRAGDGQTELYRVDIAERPEFEQIKFKLTPPAYTELPKENLNELPPRVRAVKGSQLSIEFRISQPLDTMTLDMANSDKVILNAISDRTFEYNVALEKSFSFSPHLMNEYGLANRKPPLCRITVYEDRAPAVTIVTPDDEISVPGDDVIDIEFMARDDFAITKAELVLYKENPLDPNGPPVESKVIDIPLGEQQDKSYLSASTTLDLNELDLQNDDVLSYAVRVYDSKENVSNPESNADFSPAQTPLPSQNQPNGHQQTGDQNGNSKNNPSTDQQNNKGANSNGSKPSDSAQASSEDSKNSSSENSPSASSQQQGSQPQGSQQKSSEQTGSPSGPSSPQDPSQQNAAGEATNPSEINPQGSNSPSSNTGEGKSSSPSGSPSQQSGGASSGSSSEGESQQKPEQETRQIRIGEEQDNAEQNVSDKSQQNGNANSQQAGNPSGENMPSPSSRNVPQTNETSDSPASSPTTNDQGDFEPLPFSPEEKEGQDANKRPSPEEVEPGATPPPNDMGRRMLDVEQQNSTSSKQRIMIDEFASRFEGQRRKKYQMAIDPILKKLKELLTSAQKNSDLYNEYLQSSTETAVAIPQSYKLTAQQLKQSISAIQELKQKSSATPYAFIGLQVDSIQVSHVEPAADLWGDLLKLETKEERQPLVDKTIFHIERALVLLEQLTRKYENVKRDEEIADKVERIDKLYQVYLEDSLTMLGNEKPVNNVTEGKPFDTEFSDEYLQKLEEILKKRQEIYAELAKILAEDPRLLKRFMDSVENQTTLLREQLSEMNLAQQRITREGEYWIEYQKRVKAADEASAEEGSEKTDRPFPKALLERHQQQVYSLVESSGAIHDKFVTWLPKQIDGAEADIKKFNDRAAALTTQANELIETENSEQAARAKELIAAYEEFQNEINEIYPNASNELKEHLGNRVAQIDELNQDLESWVESAEAYGKGDYLGAAEIDQFNLLDETFVFVSKFQALEPQLAGFPSEVRKMAADLKRKLQIDAAAAMTSSETALFQDKLEESLEHQQQAHIELDAAEKLFDAMLDRMMEEINKQESGTPDPDDLEVGFTLEDLLAMLERERLSQERTLLAILRRPSNLQLIMDWMNPSAGGAGGGMGGIVSAQFQQQRLNRLQSDLLKNAQAQRNQSGARQTDWNKLISTLEEGMKQNQGKLTPEQYRAAIDQYFEVLARELAEER</sequence>
<feature type="transmembrane region" description="Helical" evidence="3">
    <location>
        <begin position="34"/>
        <end position="58"/>
    </location>
</feature>
<evidence type="ECO:0000256" key="3">
    <source>
        <dbReference type="SAM" id="Phobius"/>
    </source>
</evidence>
<feature type="compositionally biased region" description="Polar residues" evidence="2">
    <location>
        <begin position="709"/>
        <end position="740"/>
    </location>
</feature>
<feature type="compositionally biased region" description="Polar residues" evidence="2">
    <location>
        <begin position="499"/>
        <end position="558"/>
    </location>
</feature>
<dbReference type="Proteomes" id="UP000317178">
    <property type="component" value="Chromosome"/>
</dbReference>
<feature type="region of interest" description="Disordered" evidence="2">
    <location>
        <begin position="499"/>
        <end position="781"/>
    </location>
</feature>
<dbReference type="RefSeq" id="WP_144992264.1">
    <property type="nucleotide sequence ID" value="NZ_CP036281.1"/>
</dbReference>
<keyword evidence="3" id="KW-0812">Transmembrane</keyword>
<feature type="compositionally biased region" description="Polar residues" evidence="2">
    <location>
        <begin position="620"/>
        <end position="637"/>
    </location>
</feature>
<proteinExistence type="predicted"/>
<feature type="compositionally biased region" description="Low complexity" evidence="2">
    <location>
        <begin position="694"/>
        <end position="707"/>
    </location>
</feature>
<keyword evidence="1" id="KW-0175">Coiled coil</keyword>
<keyword evidence="5" id="KW-1185">Reference proteome</keyword>
<protein>
    <recommendedName>
        <fullName evidence="6">DUF4175 family protein</fullName>
    </recommendedName>
</protein>
<evidence type="ECO:0000256" key="2">
    <source>
        <dbReference type="SAM" id="MobiDB-lite"/>
    </source>
</evidence>
<feature type="compositionally biased region" description="Low complexity" evidence="2">
    <location>
        <begin position="638"/>
        <end position="665"/>
    </location>
</feature>
<keyword evidence="3" id="KW-1133">Transmembrane helix</keyword>
<organism evidence="4 5">
    <name type="scientific">Polystyrenella longa</name>
    <dbReference type="NCBI Taxonomy" id="2528007"/>
    <lineage>
        <taxon>Bacteria</taxon>
        <taxon>Pseudomonadati</taxon>
        <taxon>Planctomycetota</taxon>
        <taxon>Planctomycetia</taxon>
        <taxon>Planctomycetales</taxon>
        <taxon>Planctomycetaceae</taxon>
        <taxon>Polystyrenella</taxon>
    </lineage>
</organism>
<feature type="compositionally biased region" description="Basic and acidic residues" evidence="2">
    <location>
        <begin position="666"/>
        <end position="681"/>
    </location>
</feature>
<dbReference type="EMBL" id="CP036281">
    <property type="protein sequence ID" value="QDU78474.1"/>
    <property type="molecule type" value="Genomic_DNA"/>
</dbReference>
<feature type="coiled-coil region" evidence="1">
    <location>
        <begin position="928"/>
        <end position="955"/>
    </location>
</feature>
<evidence type="ECO:0008006" key="6">
    <source>
        <dbReference type="Google" id="ProtNLM"/>
    </source>
</evidence>